<gene>
    <name evidence="6" type="ORF">LAQU0_S13e01134g</name>
</gene>
<dbReference type="Pfam" id="PF20400">
    <property type="entry name" value="BAR_4"/>
    <property type="match status" value="1"/>
</dbReference>
<dbReference type="GO" id="GO:0072659">
    <property type="term" value="P:protein localization to plasma membrane"/>
    <property type="evidence" value="ECO:0007669"/>
    <property type="project" value="UniProtKB-ARBA"/>
</dbReference>
<name>A0A0P1KVD3_9SACH</name>
<dbReference type="CDD" id="cd13311">
    <property type="entry name" value="PH_Slm1"/>
    <property type="match status" value="1"/>
</dbReference>
<dbReference type="InterPro" id="IPR011993">
    <property type="entry name" value="PH-like_dom_sf"/>
</dbReference>
<keyword evidence="2" id="KW-0597">Phosphoprotein</keyword>
<proteinExistence type="predicted"/>
<dbReference type="PANTHER" id="PTHR31941:SF16">
    <property type="entry name" value="PHOSPHATIDYLINOSITOL 4,5-BISPHOSPHATE-BINDING PROTEIN SLM1-RELATED"/>
    <property type="match status" value="1"/>
</dbReference>
<keyword evidence="7" id="KW-1185">Reference proteome</keyword>
<evidence type="ECO:0000256" key="2">
    <source>
        <dbReference type="ARBA" id="ARBA00022553"/>
    </source>
</evidence>
<dbReference type="PANTHER" id="PTHR31941">
    <property type="entry name" value="CYTOSKELETAL SIGNALING PROTEIN SLM1"/>
    <property type="match status" value="1"/>
</dbReference>
<feature type="compositionally biased region" description="Polar residues" evidence="4">
    <location>
        <begin position="582"/>
        <end position="600"/>
    </location>
</feature>
<dbReference type="InterPro" id="IPR001849">
    <property type="entry name" value="PH_domain"/>
</dbReference>
<dbReference type="Pfam" id="PF20399">
    <property type="entry name" value="PH_20"/>
    <property type="match status" value="1"/>
</dbReference>
<dbReference type="EMBL" id="LN890566">
    <property type="protein sequence ID" value="CUS24004.1"/>
    <property type="molecule type" value="Genomic_DNA"/>
</dbReference>
<feature type="compositionally biased region" description="Polar residues" evidence="4">
    <location>
        <begin position="556"/>
        <end position="575"/>
    </location>
</feature>
<dbReference type="GO" id="GO:0035091">
    <property type="term" value="F:phosphatidylinositol binding"/>
    <property type="evidence" value="ECO:0007669"/>
    <property type="project" value="UniProtKB-ARBA"/>
</dbReference>
<dbReference type="FunFam" id="1.20.1270.60:FF:000078">
    <property type="entry name" value="Slm1p"/>
    <property type="match status" value="1"/>
</dbReference>
<feature type="region of interest" description="Disordered" evidence="4">
    <location>
        <begin position="542"/>
        <end position="609"/>
    </location>
</feature>
<dbReference type="InterPro" id="IPR043453">
    <property type="entry name" value="Slm1_PH"/>
</dbReference>
<feature type="domain" description="PH" evidence="5">
    <location>
        <begin position="425"/>
        <end position="530"/>
    </location>
</feature>
<dbReference type="GO" id="GO:0016197">
    <property type="term" value="P:endosomal transport"/>
    <property type="evidence" value="ECO:0007669"/>
    <property type="project" value="UniProtKB-ARBA"/>
</dbReference>
<evidence type="ECO:0000256" key="1">
    <source>
        <dbReference type="ARBA" id="ARBA00004413"/>
    </source>
</evidence>
<dbReference type="GO" id="GO:0070941">
    <property type="term" value="P:eisosome assembly"/>
    <property type="evidence" value="ECO:0007669"/>
    <property type="project" value="UniProtKB-ARBA"/>
</dbReference>
<evidence type="ECO:0000256" key="3">
    <source>
        <dbReference type="ARBA" id="ARBA00064463"/>
    </source>
</evidence>
<dbReference type="SMART" id="SM00233">
    <property type="entry name" value="PH"/>
    <property type="match status" value="1"/>
</dbReference>
<dbReference type="InterPro" id="IPR046868">
    <property type="entry name" value="BAR_4"/>
</dbReference>
<dbReference type="GO" id="GO:0005886">
    <property type="term" value="C:plasma membrane"/>
    <property type="evidence" value="ECO:0007669"/>
    <property type="project" value="UniProtKB-SubCell"/>
</dbReference>
<feature type="region of interest" description="Disordered" evidence="4">
    <location>
        <begin position="54"/>
        <end position="78"/>
    </location>
</feature>
<comment type="subcellular location">
    <subcellularLocation>
        <location evidence="1">Cell membrane</location>
        <topology evidence="1">Peripheral membrane protein</topology>
        <orientation evidence="1">Cytoplasmic side</orientation>
    </subcellularLocation>
</comment>
<dbReference type="SUPFAM" id="SSF50729">
    <property type="entry name" value="PH domain-like"/>
    <property type="match status" value="1"/>
</dbReference>
<feature type="compositionally biased region" description="Basic and acidic residues" evidence="4">
    <location>
        <begin position="69"/>
        <end position="78"/>
    </location>
</feature>
<dbReference type="FunFam" id="2.30.29.30:FF:000328">
    <property type="entry name" value="Phosphatidylinositol 4,5-bisphosphate-binding protein SLM1"/>
    <property type="match status" value="1"/>
</dbReference>
<dbReference type="GO" id="GO:0031929">
    <property type="term" value="P:TOR signaling"/>
    <property type="evidence" value="ECO:0007669"/>
    <property type="project" value="UniProtKB-ARBA"/>
</dbReference>
<feature type="region of interest" description="Disordered" evidence="4">
    <location>
        <begin position="96"/>
        <end position="116"/>
    </location>
</feature>
<dbReference type="GO" id="GO:0030950">
    <property type="term" value="P:establishment or maintenance of actin cytoskeleton polarity"/>
    <property type="evidence" value="ECO:0007669"/>
    <property type="project" value="UniProtKB-ARBA"/>
</dbReference>
<dbReference type="GO" id="GO:0001558">
    <property type="term" value="P:regulation of cell growth"/>
    <property type="evidence" value="ECO:0007669"/>
    <property type="project" value="UniProtKB-ARBA"/>
</dbReference>
<dbReference type="GO" id="GO:0051017">
    <property type="term" value="P:actin filament bundle assembly"/>
    <property type="evidence" value="ECO:0007669"/>
    <property type="project" value="UniProtKB-ARBA"/>
</dbReference>
<evidence type="ECO:0000256" key="4">
    <source>
        <dbReference type="SAM" id="MobiDB-lite"/>
    </source>
</evidence>
<dbReference type="Gene3D" id="2.30.29.30">
    <property type="entry name" value="Pleckstrin-homology domain (PH domain)/Phosphotyrosine-binding domain (PTB)"/>
    <property type="match status" value="1"/>
</dbReference>
<dbReference type="InterPro" id="IPR046869">
    <property type="entry name" value="SLM1/RGC1-like_PH"/>
</dbReference>
<dbReference type="OrthoDB" id="5598057at2759"/>
<dbReference type="Proteomes" id="UP000236544">
    <property type="component" value="Unassembled WGS sequence"/>
</dbReference>
<dbReference type="AlphaFoldDB" id="A0A0P1KVD3"/>
<feature type="region of interest" description="Disordered" evidence="4">
    <location>
        <begin position="1"/>
        <end position="20"/>
    </location>
</feature>
<evidence type="ECO:0000259" key="5">
    <source>
        <dbReference type="PROSITE" id="PS50003"/>
    </source>
</evidence>
<dbReference type="PROSITE" id="PS50003">
    <property type="entry name" value="PH_DOMAIN"/>
    <property type="match status" value="1"/>
</dbReference>
<accession>A0A0P1KVD3</accession>
<evidence type="ECO:0000313" key="6">
    <source>
        <dbReference type="EMBL" id="CUS24004.1"/>
    </source>
</evidence>
<protein>
    <submittedName>
        <fullName evidence="6">LAQU0S13e01134g1_1</fullName>
    </submittedName>
</protein>
<reference evidence="7" key="1">
    <citation type="submission" date="2015-10" db="EMBL/GenBank/DDBJ databases">
        <authorList>
            <person name="Devillers H."/>
        </authorList>
    </citation>
    <scope>NUCLEOTIDE SEQUENCE [LARGE SCALE GENOMIC DNA]</scope>
</reference>
<sequence>MSNRDTMNSGISDLTTQQQQELQRIPSNFAPQGAEGGAKSMTSHDYRTYIQRTDNGQLTASHTPYPMDNESHADEARDSVQYGLASPEIPTGMFQHQKSHAASLTSGSTTETGRPRISQQWVHAATKQLDPRSPVVTLLPTSANPTEVLAQRFAAWRSVIRSILVYLTETVSIQDEIVRQQLRLSHAVNFPFFATENQHQPSTNEEKAIQKFFLPLGNGSIQDLPSILSQFHSQMANGALKTSKELANDVIPRLEDLRGDLMIKIKEIKSLQSDFKNACAKELQQTRHDLKHFNESVEAARYGAPKHDPHLVKISLEKQIRKQLNEENLLHEAFDNLQGSGRELEKVVVMEIQNALSTYARLLGQNAQVVFDGLISKLDVGFLNKEPVFEWDNFISKDPNFIEPNLPSRHSRDIVYKYQDDPLTFEVKSGFLERRSKFLKSYSKGFYLLTPSYLHEFKTPDRKRDLIPVMSLSLNDCTVAEHSKKGSSEHKFILHAKQNGIIHRGHNWVFRAESYESMMMWFEDLRKLTSTSNPMEKAKFVTSRLSLDSSRKTHQRNPSVKVTGGKTSQRLSTPVQGGRPTSYGTPNLDNQTNTNTSISIPDTEINGPPMNMNQPRISQDSGEGAYNGNIYIETIRDNDHYRENKLNSPRSQ</sequence>
<comment type="subunit">
    <text evidence="3">Heterodimer of SLM1-SLM2. Binds phosphatidylinositol 4,5-bisphosphate, which is required for function. Interacts with the TORC2 subunits AVO2, BIT61 and TOR2. Interacts with the calcineurin catalytic subunits CNA1 and CNA2.</text>
</comment>
<evidence type="ECO:0000313" key="7">
    <source>
        <dbReference type="Proteomes" id="UP000236544"/>
    </source>
</evidence>
<organism evidence="6 7">
    <name type="scientific">Lachancea quebecensis</name>
    <dbReference type="NCBI Taxonomy" id="1654605"/>
    <lineage>
        <taxon>Eukaryota</taxon>
        <taxon>Fungi</taxon>
        <taxon>Dikarya</taxon>
        <taxon>Ascomycota</taxon>
        <taxon>Saccharomycotina</taxon>
        <taxon>Saccharomycetes</taxon>
        <taxon>Saccharomycetales</taxon>
        <taxon>Saccharomycetaceae</taxon>
        <taxon>Lachancea</taxon>
    </lineage>
</organism>